<dbReference type="EMBL" id="LWCA01000833">
    <property type="protein sequence ID" value="OAF66776.1"/>
    <property type="molecule type" value="Genomic_DNA"/>
</dbReference>
<evidence type="ECO:0000256" key="7">
    <source>
        <dbReference type="ARBA" id="ARBA00062526"/>
    </source>
</evidence>
<organism evidence="10 11">
    <name type="scientific">Intoshia linei</name>
    <dbReference type="NCBI Taxonomy" id="1819745"/>
    <lineage>
        <taxon>Eukaryota</taxon>
        <taxon>Metazoa</taxon>
        <taxon>Spiralia</taxon>
        <taxon>Lophotrochozoa</taxon>
        <taxon>Mesozoa</taxon>
        <taxon>Orthonectida</taxon>
        <taxon>Rhopaluridae</taxon>
        <taxon>Intoshia</taxon>
    </lineage>
</organism>
<comment type="subunit">
    <text evidence="7">Adaptor protein complex 4 (AP-4) is a heterotetramer composed of two large adaptins (epsilon-type subunit AP4E1 and beta-type subunit AP4B1), a medium adaptin (mu-type subunit AP4M1) and a small adaptin (sigma-type AP4S1).</text>
</comment>
<evidence type="ECO:0000256" key="3">
    <source>
        <dbReference type="ARBA" id="ARBA00022448"/>
    </source>
</evidence>
<evidence type="ECO:0000256" key="6">
    <source>
        <dbReference type="ARBA" id="ARBA00053594"/>
    </source>
</evidence>
<dbReference type="Gene3D" id="3.30.450.60">
    <property type="match status" value="1"/>
</dbReference>
<evidence type="ECO:0000259" key="9">
    <source>
        <dbReference type="Pfam" id="PF01217"/>
    </source>
</evidence>
<keyword evidence="4 8" id="KW-0653">Protein transport</keyword>
<evidence type="ECO:0000313" key="11">
    <source>
        <dbReference type="Proteomes" id="UP000078046"/>
    </source>
</evidence>
<keyword evidence="3 8" id="KW-0813">Transport</keyword>
<dbReference type="PANTHER" id="PTHR11753">
    <property type="entry name" value="ADAPTOR COMPLEXES SMALL SUBUNIT FAMILY"/>
    <property type="match status" value="1"/>
</dbReference>
<dbReference type="GO" id="GO:0006886">
    <property type="term" value="P:intracellular protein transport"/>
    <property type="evidence" value="ECO:0007669"/>
    <property type="project" value="UniProtKB-UniRule"/>
</dbReference>
<dbReference type="InterPro" id="IPR022775">
    <property type="entry name" value="AP_mu_sigma_su"/>
</dbReference>
<comment type="function">
    <text evidence="6">Component of the adaptor protein complex 4 (AP-4). Adaptor protein complexes are vesicle coat components involved both in vesicle formation and cargo selection. They control the vesicular transport of proteins in different trafficking pathways. AP-4 forms a non clathrin-associated coat on vesicles departing the trans-Golgi network (TGN) and may be involved in the targeting of proteins from the trans-Golgi network (TGN) to the endosomal-lysosomal system. It is also involved in protein sorting to the basolateral membrane in epithelial cells and the proper asymmetric localization of somatodendritic proteins in neurons. AP-4 is involved in the recognition and binding of tyrosine-based sorting signals found in the cytoplasmic part of cargos, but may also recognize other types of sorting signal.</text>
</comment>
<evidence type="ECO:0000256" key="8">
    <source>
        <dbReference type="PIRNR" id="PIRNR015588"/>
    </source>
</evidence>
<keyword evidence="11" id="KW-1185">Reference proteome</keyword>
<dbReference type="InterPro" id="IPR016635">
    <property type="entry name" value="AP_complex_ssu"/>
</dbReference>
<name>A0A177AXR8_9BILA</name>
<evidence type="ECO:0000256" key="5">
    <source>
        <dbReference type="ARBA" id="ARBA00023136"/>
    </source>
</evidence>
<accession>A0A177AXR8</accession>
<dbReference type="GO" id="GO:0012505">
    <property type="term" value="C:endomembrane system"/>
    <property type="evidence" value="ECO:0007669"/>
    <property type="project" value="UniProtKB-SubCell"/>
</dbReference>
<dbReference type="PIRSF" id="PIRSF015588">
    <property type="entry name" value="AP_complex_sigma"/>
    <property type="match status" value="1"/>
</dbReference>
<keyword evidence="5 8" id="KW-0472">Membrane</keyword>
<dbReference type="GO" id="GO:0005737">
    <property type="term" value="C:cytoplasm"/>
    <property type="evidence" value="ECO:0007669"/>
    <property type="project" value="UniProtKB-ARBA"/>
</dbReference>
<dbReference type="Proteomes" id="UP000078046">
    <property type="component" value="Unassembled WGS sequence"/>
</dbReference>
<dbReference type="FunFam" id="3.30.450.60:FF:000010">
    <property type="entry name" value="AP complex subunit sigma"/>
    <property type="match status" value="1"/>
</dbReference>
<dbReference type="Pfam" id="PF01217">
    <property type="entry name" value="Clat_adaptor_s"/>
    <property type="match status" value="1"/>
</dbReference>
<dbReference type="AlphaFoldDB" id="A0A177AXR8"/>
<evidence type="ECO:0000256" key="4">
    <source>
        <dbReference type="ARBA" id="ARBA00022927"/>
    </source>
</evidence>
<dbReference type="SUPFAM" id="SSF64356">
    <property type="entry name" value="SNARE-like"/>
    <property type="match status" value="1"/>
</dbReference>
<sequence length="142" mass="16859">MLRFILIQNRSGKTRIAKWFVIYTPQEQNQLKIEVHAAVAIRNHRQANIIEFRQYKIVYKRYASLFVCFCIDQNDNALYYLEAGHNFVETINEYFHNVCEQDLVYNFHKVYDIIDTMFLAGEVRETSQTKVLKHTAMLSTLS</sequence>
<evidence type="ECO:0000313" key="10">
    <source>
        <dbReference type="EMBL" id="OAF66776.1"/>
    </source>
</evidence>
<comment type="caution">
    <text evidence="10">The sequence shown here is derived from an EMBL/GenBank/DDBJ whole genome shotgun (WGS) entry which is preliminary data.</text>
</comment>
<evidence type="ECO:0000256" key="1">
    <source>
        <dbReference type="ARBA" id="ARBA00004308"/>
    </source>
</evidence>
<protein>
    <recommendedName>
        <fullName evidence="8">AP complex subunit sigma</fullName>
    </recommendedName>
</protein>
<comment type="subcellular location">
    <subcellularLocation>
        <location evidence="1">Endomembrane system</location>
    </subcellularLocation>
</comment>
<dbReference type="OrthoDB" id="371463at2759"/>
<comment type="similarity">
    <text evidence="2 8">Belongs to the adaptor complexes small subunit family.</text>
</comment>
<reference evidence="10 11" key="1">
    <citation type="submission" date="2016-04" db="EMBL/GenBank/DDBJ databases">
        <title>The genome of Intoshia linei affirms orthonectids as highly simplified spiralians.</title>
        <authorList>
            <person name="Mikhailov K.V."/>
            <person name="Slusarev G.S."/>
            <person name="Nikitin M.A."/>
            <person name="Logacheva M.D."/>
            <person name="Penin A."/>
            <person name="Aleoshin V."/>
            <person name="Panchin Y.V."/>
        </authorList>
    </citation>
    <scope>NUCLEOTIDE SEQUENCE [LARGE SCALE GENOMIC DNA]</scope>
    <source>
        <strain evidence="10">Intl2013</strain>
        <tissue evidence="10">Whole animal</tissue>
    </source>
</reference>
<feature type="domain" description="AP complex mu/sigma subunit" evidence="9">
    <location>
        <begin position="1"/>
        <end position="140"/>
    </location>
</feature>
<gene>
    <name evidence="10" type="ORF">A3Q56_05506</name>
</gene>
<dbReference type="InterPro" id="IPR011012">
    <property type="entry name" value="Longin-like_dom_sf"/>
</dbReference>
<evidence type="ECO:0000256" key="2">
    <source>
        <dbReference type="ARBA" id="ARBA00006972"/>
    </source>
</evidence>
<proteinExistence type="inferred from homology"/>